<keyword evidence="6" id="KW-1185">Reference proteome</keyword>
<dbReference type="GO" id="GO:0005737">
    <property type="term" value="C:cytoplasm"/>
    <property type="evidence" value="ECO:0007669"/>
    <property type="project" value="UniProtKB-SubCell"/>
</dbReference>
<dbReference type="AlphaFoldDB" id="V4CCY1"/>
<dbReference type="InterPro" id="IPR007110">
    <property type="entry name" value="Ig-like_dom"/>
</dbReference>
<dbReference type="KEGG" id="lgi:LOTGIDRAFT_58816"/>
<comment type="subcellular location">
    <subcellularLocation>
        <location evidence="1">Cytoplasm</location>
    </subcellularLocation>
</comment>
<dbReference type="CTD" id="20251465"/>
<keyword evidence="2" id="KW-0963">Cytoplasm</keyword>
<dbReference type="OrthoDB" id="5969272at2759"/>
<accession>V4CCY1</accession>
<evidence type="ECO:0000256" key="2">
    <source>
        <dbReference type="ARBA" id="ARBA00022490"/>
    </source>
</evidence>
<dbReference type="SUPFAM" id="SSF48726">
    <property type="entry name" value="Immunoglobulin"/>
    <property type="match status" value="1"/>
</dbReference>
<dbReference type="SMART" id="SM00409">
    <property type="entry name" value="IG"/>
    <property type="match status" value="1"/>
</dbReference>
<evidence type="ECO:0000256" key="3">
    <source>
        <dbReference type="ARBA" id="ARBA00023319"/>
    </source>
</evidence>
<gene>
    <name evidence="5" type="ORF">LOTGIDRAFT_58816</name>
</gene>
<feature type="non-terminal residue" evidence="5">
    <location>
        <position position="1"/>
    </location>
</feature>
<dbReference type="InterPro" id="IPR036179">
    <property type="entry name" value="Ig-like_dom_sf"/>
</dbReference>
<dbReference type="InterPro" id="IPR003598">
    <property type="entry name" value="Ig_sub2"/>
</dbReference>
<dbReference type="InterPro" id="IPR003599">
    <property type="entry name" value="Ig_sub"/>
</dbReference>
<feature type="domain" description="Ig-like" evidence="4">
    <location>
        <begin position="1"/>
        <end position="80"/>
    </location>
</feature>
<evidence type="ECO:0000313" key="6">
    <source>
        <dbReference type="Proteomes" id="UP000030746"/>
    </source>
</evidence>
<dbReference type="EMBL" id="KB200919">
    <property type="protein sequence ID" value="ESO99774.1"/>
    <property type="molecule type" value="Genomic_DNA"/>
</dbReference>
<dbReference type="Gene3D" id="2.60.40.10">
    <property type="entry name" value="Immunoglobulins"/>
    <property type="match status" value="1"/>
</dbReference>
<dbReference type="HOGENOM" id="CLU_145026_3_0_1"/>
<feature type="non-terminal residue" evidence="5">
    <location>
        <position position="82"/>
    </location>
</feature>
<reference evidence="5 6" key="1">
    <citation type="journal article" date="2013" name="Nature">
        <title>Insights into bilaterian evolution from three spiralian genomes.</title>
        <authorList>
            <person name="Simakov O."/>
            <person name="Marletaz F."/>
            <person name="Cho S.J."/>
            <person name="Edsinger-Gonzales E."/>
            <person name="Havlak P."/>
            <person name="Hellsten U."/>
            <person name="Kuo D.H."/>
            <person name="Larsson T."/>
            <person name="Lv J."/>
            <person name="Arendt D."/>
            <person name="Savage R."/>
            <person name="Osoegawa K."/>
            <person name="de Jong P."/>
            <person name="Grimwood J."/>
            <person name="Chapman J.A."/>
            <person name="Shapiro H."/>
            <person name="Aerts A."/>
            <person name="Otillar R.P."/>
            <person name="Terry A.Y."/>
            <person name="Boore J.L."/>
            <person name="Grigoriev I.V."/>
            <person name="Lindberg D.R."/>
            <person name="Seaver E.C."/>
            <person name="Weisblat D.A."/>
            <person name="Putnam N.H."/>
            <person name="Rokhsar D.S."/>
        </authorList>
    </citation>
    <scope>NUCLEOTIDE SEQUENCE [LARGE SCALE GENOMIC DNA]</scope>
</reference>
<dbReference type="PROSITE" id="PS50835">
    <property type="entry name" value="IG_LIKE"/>
    <property type="match status" value="1"/>
</dbReference>
<dbReference type="SMART" id="SM00408">
    <property type="entry name" value="IGc2"/>
    <property type="match status" value="1"/>
</dbReference>
<name>V4CCY1_LOTGI</name>
<dbReference type="STRING" id="225164.V4CCY1"/>
<dbReference type="InterPro" id="IPR013783">
    <property type="entry name" value="Ig-like_fold"/>
</dbReference>
<dbReference type="GeneID" id="20251465"/>
<evidence type="ECO:0000256" key="1">
    <source>
        <dbReference type="ARBA" id="ARBA00004496"/>
    </source>
</evidence>
<evidence type="ECO:0000259" key="4">
    <source>
        <dbReference type="PROSITE" id="PS50835"/>
    </source>
</evidence>
<dbReference type="PANTHER" id="PTHR47633:SF4">
    <property type="entry name" value="MYOPALLADIN ISOFORM X1"/>
    <property type="match status" value="1"/>
</dbReference>
<dbReference type="Pfam" id="PF07679">
    <property type="entry name" value="I-set"/>
    <property type="match status" value="1"/>
</dbReference>
<dbReference type="OMA" id="TIPECTR"/>
<dbReference type="FunFam" id="2.60.40.10:FF:000425">
    <property type="entry name" value="Myosin light chain kinase"/>
    <property type="match status" value="1"/>
</dbReference>
<sequence>IEAVEGKPVQFRCVVTGEPQPDIKWLLDGEPIEDTKFERIIESDGTCILHIPETYPEDEGEYECVAINDFGTASTKADLYIQ</sequence>
<keyword evidence="3" id="KW-0393">Immunoglobulin domain</keyword>
<protein>
    <recommendedName>
        <fullName evidence="4">Ig-like domain-containing protein</fullName>
    </recommendedName>
</protein>
<evidence type="ECO:0000313" key="5">
    <source>
        <dbReference type="EMBL" id="ESO99774.1"/>
    </source>
</evidence>
<dbReference type="InterPro" id="IPR013098">
    <property type="entry name" value="Ig_I-set"/>
</dbReference>
<dbReference type="Proteomes" id="UP000030746">
    <property type="component" value="Unassembled WGS sequence"/>
</dbReference>
<dbReference type="RefSeq" id="XP_009049530.1">
    <property type="nucleotide sequence ID" value="XM_009051282.1"/>
</dbReference>
<dbReference type="PANTHER" id="PTHR47633">
    <property type="entry name" value="IMMUNOGLOBULIN"/>
    <property type="match status" value="1"/>
</dbReference>
<proteinExistence type="predicted"/>
<organism evidence="5 6">
    <name type="scientific">Lottia gigantea</name>
    <name type="common">Giant owl limpet</name>
    <dbReference type="NCBI Taxonomy" id="225164"/>
    <lineage>
        <taxon>Eukaryota</taxon>
        <taxon>Metazoa</taxon>
        <taxon>Spiralia</taxon>
        <taxon>Lophotrochozoa</taxon>
        <taxon>Mollusca</taxon>
        <taxon>Gastropoda</taxon>
        <taxon>Patellogastropoda</taxon>
        <taxon>Lottioidea</taxon>
        <taxon>Lottiidae</taxon>
        <taxon>Lottia</taxon>
    </lineage>
</organism>